<dbReference type="AlphaFoldDB" id="A0A0U2V5G8"/>
<name>A0A0U2V5G8_9GAMM</name>
<dbReference type="EMBL" id="CP011034">
    <property type="protein sequence ID" value="ALS33052.1"/>
    <property type="molecule type" value="Genomic_DNA"/>
</dbReference>
<dbReference type="KEGG" id="ptn:PTRA_a1911"/>
<gene>
    <name evidence="1" type="ORF">PTRA_a1911</name>
</gene>
<dbReference type="Proteomes" id="UP000065261">
    <property type="component" value="Chromosome I"/>
</dbReference>
<evidence type="ECO:0000313" key="2">
    <source>
        <dbReference type="Proteomes" id="UP000065261"/>
    </source>
</evidence>
<protein>
    <submittedName>
        <fullName evidence="1">Uncharacterized protein</fullName>
    </submittedName>
</protein>
<proteinExistence type="predicted"/>
<reference evidence="1 2" key="1">
    <citation type="submission" date="2015-03" db="EMBL/GenBank/DDBJ databases">
        <authorList>
            <person name="Murphy D."/>
        </authorList>
    </citation>
    <scope>NUCLEOTIDE SEQUENCE [LARGE SCALE GENOMIC DNA]</scope>
    <source>
        <strain evidence="1 2">KMM 520</strain>
    </source>
</reference>
<evidence type="ECO:0000313" key="1">
    <source>
        <dbReference type="EMBL" id="ALS33052.1"/>
    </source>
</evidence>
<organism evidence="1">
    <name type="scientific">Pseudoalteromonas translucida KMM 520</name>
    <dbReference type="NCBI Taxonomy" id="1315283"/>
    <lineage>
        <taxon>Bacteria</taxon>
        <taxon>Pseudomonadati</taxon>
        <taxon>Pseudomonadota</taxon>
        <taxon>Gammaproteobacteria</taxon>
        <taxon>Alteromonadales</taxon>
        <taxon>Pseudoalteromonadaceae</taxon>
        <taxon>Pseudoalteromonas</taxon>
    </lineage>
</organism>
<accession>A0A0U2V5G8</accession>
<sequence>MRAIIFFIAELNQQSSFRLNTLLYTLGDNLFSEASIAETY</sequence>